<dbReference type="Pfam" id="PF13398">
    <property type="entry name" value="Peptidase_M50B"/>
    <property type="match status" value="1"/>
</dbReference>
<proteinExistence type="predicted"/>
<feature type="transmembrane region" description="Helical" evidence="2">
    <location>
        <begin position="453"/>
        <end position="473"/>
    </location>
</feature>
<accession>A0A540L943</accession>
<dbReference type="STRING" id="106549.A0A540L943"/>
<reference evidence="3 4" key="1">
    <citation type="journal article" date="2019" name="G3 (Bethesda)">
        <title>Sequencing of a Wild Apple (Malus baccata) Genome Unravels the Differences Between Cultivated and Wild Apple Species Regarding Disease Resistance and Cold Tolerance.</title>
        <authorList>
            <person name="Chen X."/>
        </authorList>
    </citation>
    <scope>NUCLEOTIDE SEQUENCE [LARGE SCALE GENOMIC DNA]</scope>
    <source>
        <strain evidence="4">cv. Shandingzi</strain>
        <tissue evidence="3">Leaves</tissue>
    </source>
</reference>
<protein>
    <submittedName>
        <fullName evidence="3">Uncharacterized protein</fullName>
    </submittedName>
</protein>
<feature type="transmembrane region" description="Helical" evidence="2">
    <location>
        <begin position="351"/>
        <end position="370"/>
    </location>
</feature>
<sequence>MLHQGGKALDLVDPNLARCNPVEAAMCVQLGILCCQASVAERPDMKSIYLMLSSDSFTLPRPGKPGFQGRRGCWTTTPTSASTNNINASSRGSSFGEEHSRNWMSHSSIDEGESETSVLGNNTNLCFTPTTYKKEKPQTLYKSKQTEIMNYREQHFQLTNPRSPALPRFITRGPWKAVFVQNRKHIGQGLKNLDLHSSPSFQLVGKPICHAVSFASKLISNSTAEIQLAGEEMELNLNFMKWRPNWQLRKCCNHDQVIFLVSVAVCTVVILVLWRTVLMTPFKLITVFLHEVSHAIACLLTCGKVEGIKVQADEGGVTQTRGGISWIILPAGYLGSSFWGMILILASTKHLTTQIAAGCFIVALIIVFFLAKNWTLRGLCIGFIVLFAAIWYLQEATPVHMLREVILFTGVMNSLFSVYDIYDDLISRRINTSDAERFADECPCCTGCGWGVIWAFISFTYLCGSVYLALVILSPRL</sequence>
<feature type="transmembrane region" description="Helical" evidence="2">
    <location>
        <begin position="257"/>
        <end position="274"/>
    </location>
</feature>
<keyword evidence="4" id="KW-1185">Reference proteome</keyword>
<evidence type="ECO:0000313" key="4">
    <source>
        <dbReference type="Proteomes" id="UP000315295"/>
    </source>
</evidence>
<evidence type="ECO:0000256" key="2">
    <source>
        <dbReference type="SAM" id="Phobius"/>
    </source>
</evidence>
<gene>
    <name evidence="3" type="ORF">C1H46_031446</name>
</gene>
<feature type="transmembrane region" description="Helical" evidence="2">
    <location>
        <begin position="376"/>
        <end position="393"/>
    </location>
</feature>
<evidence type="ECO:0000256" key="1">
    <source>
        <dbReference type="SAM" id="MobiDB-lite"/>
    </source>
</evidence>
<dbReference type="Proteomes" id="UP000315295">
    <property type="component" value="Unassembled WGS sequence"/>
</dbReference>
<dbReference type="PANTHER" id="PTHR33979">
    <property type="entry name" value="OS02G0221600 PROTEIN"/>
    <property type="match status" value="1"/>
</dbReference>
<keyword evidence="2" id="KW-1133">Transmembrane helix</keyword>
<dbReference type="PANTHER" id="PTHR33979:SF2">
    <property type="entry name" value="PEPTIDASE M50B-LIKE-DOMAIN-CONTAINING PROTEIN"/>
    <property type="match status" value="1"/>
</dbReference>
<feature type="compositionally biased region" description="Low complexity" evidence="1">
    <location>
        <begin position="78"/>
        <end position="90"/>
    </location>
</feature>
<feature type="transmembrane region" description="Helical" evidence="2">
    <location>
        <begin position="324"/>
        <end position="344"/>
    </location>
</feature>
<comment type="caution">
    <text evidence="3">The sequence shown here is derived from an EMBL/GenBank/DDBJ whole genome shotgun (WGS) entry which is preliminary data.</text>
</comment>
<dbReference type="InterPro" id="IPR049500">
    <property type="entry name" value="Peptidase_M50B-like"/>
</dbReference>
<keyword evidence="2" id="KW-0472">Membrane</keyword>
<dbReference type="EMBL" id="VIEB01000697">
    <property type="protein sequence ID" value="TQD83013.1"/>
    <property type="molecule type" value="Genomic_DNA"/>
</dbReference>
<dbReference type="AlphaFoldDB" id="A0A540L943"/>
<evidence type="ECO:0000313" key="3">
    <source>
        <dbReference type="EMBL" id="TQD83013.1"/>
    </source>
</evidence>
<organism evidence="3 4">
    <name type="scientific">Malus baccata</name>
    <name type="common">Siberian crab apple</name>
    <name type="synonym">Pyrus baccata</name>
    <dbReference type="NCBI Taxonomy" id="106549"/>
    <lineage>
        <taxon>Eukaryota</taxon>
        <taxon>Viridiplantae</taxon>
        <taxon>Streptophyta</taxon>
        <taxon>Embryophyta</taxon>
        <taxon>Tracheophyta</taxon>
        <taxon>Spermatophyta</taxon>
        <taxon>Magnoliopsida</taxon>
        <taxon>eudicotyledons</taxon>
        <taxon>Gunneridae</taxon>
        <taxon>Pentapetalae</taxon>
        <taxon>rosids</taxon>
        <taxon>fabids</taxon>
        <taxon>Rosales</taxon>
        <taxon>Rosaceae</taxon>
        <taxon>Amygdaloideae</taxon>
        <taxon>Maleae</taxon>
        <taxon>Malus</taxon>
    </lineage>
</organism>
<feature type="transmembrane region" description="Helical" evidence="2">
    <location>
        <begin position="405"/>
        <end position="422"/>
    </location>
</feature>
<name>A0A540L943_MALBA</name>
<keyword evidence="2" id="KW-0812">Transmembrane</keyword>
<feature type="region of interest" description="Disordered" evidence="1">
    <location>
        <begin position="78"/>
        <end position="100"/>
    </location>
</feature>